<sequence>MPQPIDHPSNIPLSYPCNDDSVNSPDPCNTPTTEDTLLLQRINQLSRERPKVFRSRWHEVLLVFSISINQFLTEFFVSGFVVILPTLMSELDIPQAASVWPATAFSLAIASTLLVFGGWDDMWGCYPVFLFGLVWLTVWSIIAGFSFNPLMLDLCRALQGLGAAAFLLTWVGIMGSLYRPGPRKNLVFAIYGFSGVFGFFGGIFIAGIVGQFLRWGFYFWIGGIVAAIDLVTSLILVPGHPGRSQGSKDIEMDYLGAAAIVTGLVLTVFSITQSAHAPLGWQTPYIVITFTVGILASIFRIPSMTALIIGVFLLYGTWGIFSVYSTLYFQKIMGAGPLQVVAWYVPLGLAGLILGILEGFILHLVPGKVLLIISGTGALGAQLLPALILSPGANYWAWVFPATIMSTIGIDLSTILMTVSFTTKVPAKQQGLAGGVINSVLQLGVAFVFGLTDILQAAGEVILGLAKSYKTTFWFGVGASAIGVLIFGMWGRIPKRQAS</sequence>
<reference evidence="7 8" key="1">
    <citation type="journal article" date="2018" name="BMC Genomics">
        <title>Genomic evidence for intraspecific hybridization in a clonal and extremely halotolerant yeast.</title>
        <authorList>
            <person name="Gostincar C."/>
            <person name="Stajich J.E."/>
            <person name="Zupancic J."/>
            <person name="Zalar P."/>
            <person name="Gunde-Cimerman N."/>
        </authorList>
    </citation>
    <scope>NUCLEOTIDE SEQUENCE [LARGE SCALE GENOMIC DNA]</scope>
    <source>
        <strain evidence="7 8">EXF-2682</strain>
    </source>
</reference>
<feature type="transmembrane region" description="Helical" evidence="5">
    <location>
        <begin position="472"/>
        <end position="490"/>
    </location>
</feature>
<feature type="transmembrane region" description="Helical" evidence="5">
    <location>
        <begin position="281"/>
        <end position="299"/>
    </location>
</feature>
<evidence type="ECO:0000256" key="5">
    <source>
        <dbReference type="SAM" id="Phobius"/>
    </source>
</evidence>
<feature type="transmembrane region" description="Helical" evidence="5">
    <location>
        <begin position="306"/>
        <end position="329"/>
    </location>
</feature>
<protein>
    <recommendedName>
        <fullName evidence="6">Major facilitator superfamily (MFS) profile domain-containing protein</fullName>
    </recommendedName>
</protein>
<evidence type="ECO:0000256" key="1">
    <source>
        <dbReference type="ARBA" id="ARBA00004141"/>
    </source>
</evidence>
<keyword evidence="3 5" id="KW-1133">Transmembrane helix</keyword>
<dbReference type="SUPFAM" id="SSF103473">
    <property type="entry name" value="MFS general substrate transporter"/>
    <property type="match status" value="1"/>
</dbReference>
<dbReference type="OrthoDB" id="5086884at2759"/>
<gene>
    <name evidence="7" type="ORF">D0863_06788</name>
</gene>
<dbReference type="InterPro" id="IPR036259">
    <property type="entry name" value="MFS_trans_sf"/>
</dbReference>
<dbReference type="PANTHER" id="PTHR42718:SF36">
    <property type="entry name" value="MULTIDRUG TRANSPORTER, PUTATIVE (AFU_ORTHOLOGUE AFUA_4G13820)-RELATED"/>
    <property type="match status" value="1"/>
</dbReference>
<dbReference type="AlphaFoldDB" id="A0A3M7DXB0"/>
<dbReference type="Gene3D" id="1.20.1250.20">
    <property type="entry name" value="MFS general substrate transporter like domains"/>
    <property type="match status" value="1"/>
</dbReference>
<dbReference type="Gene3D" id="1.20.1720.10">
    <property type="entry name" value="Multidrug resistance protein D"/>
    <property type="match status" value="1"/>
</dbReference>
<accession>A0A3M7DXB0</accession>
<feature type="domain" description="Major facilitator superfamily (MFS) profile" evidence="6">
    <location>
        <begin position="62"/>
        <end position="495"/>
    </location>
</feature>
<keyword evidence="2 5" id="KW-0812">Transmembrane</keyword>
<dbReference type="Proteomes" id="UP000269276">
    <property type="component" value="Unassembled WGS sequence"/>
</dbReference>
<comment type="subcellular location">
    <subcellularLocation>
        <location evidence="1">Membrane</location>
        <topology evidence="1">Multi-pass membrane protein</topology>
    </subcellularLocation>
</comment>
<dbReference type="EMBL" id="QWIP01000217">
    <property type="protein sequence ID" value="RMY68948.1"/>
    <property type="molecule type" value="Genomic_DNA"/>
</dbReference>
<feature type="transmembrane region" description="Helical" evidence="5">
    <location>
        <begin position="185"/>
        <end position="209"/>
    </location>
</feature>
<feature type="transmembrane region" description="Helical" evidence="5">
    <location>
        <begin position="395"/>
        <end position="419"/>
    </location>
</feature>
<evidence type="ECO:0000256" key="2">
    <source>
        <dbReference type="ARBA" id="ARBA00022692"/>
    </source>
</evidence>
<evidence type="ECO:0000313" key="8">
    <source>
        <dbReference type="Proteomes" id="UP000269276"/>
    </source>
</evidence>
<evidence type="ECO:0000256" key="3">
    <source>
        <dbReference type="ARBA" id="ARBA00022989"/>
    </source>
</evidence>
<feature type="transmembrane region" description="Helical" evidence="5">
    <location>
        <begin position="431"/>
        <end position="452"/>
    </location>
</feature>
<name>A0A3M7DXB0_HORWE</name>
<dbReference type="GO" id="GO:0016020">
    <property type="term" value="C:membrane"/>
    <property type="evidence" value="ECO:0007669"/>
    <property type="project" value="UniProtKB-SubCell"/>
</dbReference>
<evidence type="ECO:0000313" key="7">
    <source>
        <dbReference type="EMBL" id="RMY68948.1"/>
    </source>
</evidence>
<comment type="caution">
    <text evidence="7">The sequence shown here is derived from an EMBL/GenBank/DDBJ whole genome shotgun (WGS) entry which is preliminary data.</text>
</comment>
<feature type="transmembrane region" description="Helical" evidence="5">
    <location>
        <begin position="215"/>
        <end position="237"/>
    </location>
</feature>
<proteinExistence type="predicted"/>
<dbReference type="InterPro" id="IPR011701">
    <property type="entry name" value="MFS"/>
</dbReference>
<organism evidence="7 8">
    <name type="scientific">Hortaea werneckii</name>
    <name type="common">Black yeast</name>
    <name type="synonym">Cladosporium werneckii</name>
    <dbReference type="NCBI Taxonomy" id="91943"/>
    <lineage>
        <taxon>Eukaryota</taxon>
        <taxon>Fungi</taxon>
        <taxon>Dikarya</taxon>
        <taxon>Ascomycota</taxon>
        <taxon>Pezizomycotina</taxon>
        <taxon>Dothideomycetes</taxon>
        <taxon>Dothideomycetidae</taxon>
        <taxon>Mycosphaerellales</taxon>
        <taxon>Teratosphaeriaceae</taxon>
        <taxon>Hortaea</taxon>
    </lineage>
</organism>
<keyword evidence="4 5" id="KW-0472">Membrane</keyword>
<feature type="transmembrane region" description="Helical" evidence="5">
    <location>
        <begin position="99"/>
        <end position="119"/>
    </location>
</feature>
<feature type="transmembrane region" description="Helical" evidence="5">
    <location>
        <begin position="257"/>
        <end position="275"/>
    </location>
</feature>
<evidence type="ECO:0000259" key="6">
    <source>
        <dbReference type="PROSITE" id="PS50850"/>
    </source>
</evidence>
<feature type="transmembrane region" description="Helical" evidence="5">
    <location>
        <begin position="157"/>
        <end position="178"/>
    </location>
</feature>
<feature type="transmembrane region" description="Helical" evidence="5">
    <location>
        <begin position="126"/>
        <end position="145"/>
    </location>
</feature>
<dbReference type="PROSITE" id="PS50850">
    <property type="entry name" value="MFS"/>
    <property type="match status" value="1"/>
</dbReference>
<feature type="transmembrane region" description="Helical" evidence="5">
    <location>
        <begin position="341"/>
        <end position="362"/>
    </location>
</feature>
<feature type="transmembrane region" description="Helical" evidence="5">
    <location>
        <begin position="369"/>
        <end position="389"/>
    </location>
</feature>
<dbReference type="PANTHER" id="PTHR42718">
    <property type="entry name" value="MAJOR FACILITATOR SUPERFAMILY MULTIDRUG TRANSPORTER MFSC"/>
    <property type="match status" value="1"/>
</dbReference>
<feature type="transmembrane region" description="Helical" evidence="5">
    <location>
        <begin position="60"/>
        <end position="87"/>
    </location>
</feature>
<dbReference type="GO" id="GO:0022857">
    <property type="term" value="F:transmembrane transporter activity"/>
    <property type="evidence" value="ECO:0007669"/>
    <property type="project" value="InterPro"/>
</dbReference>
<dbReference type="Pfam" id="PF07690">
    <property type="entry name" value="MFS_1"/>
    <property type="match status" value="1"/>
</dbReference>
<dbReference type="InterPro" id="IPR020846">
    <property type="entry name" value="MFS_dom"/>
</dbReference>
<evidence type="ECO:0000256" key="4">
    <source>
        <dbReference type="ARBA" id="ARBA00023136"/>
    </source>
</evidence>